<dbReference type="EMBL" id="APMY01000020">
    <property type="protein sequence ID" value="EOM77947.1"/>
    <property type="molecule type" value="Genomic_DNA"/>
</dbReference>
<evidence type="ECO:0000313" key="3">
    <source>
        <dbReference type="Proteomes" id="UP000013525"/>
    </source>
</evidence>
<dbReference type="Proteomes" id="UP000013525">
    <property type="component" value="Unassembled WGS sequence"/>
</dbReference>
<proteinExistence type="predicted"/>
<evidence type="ECO:0000256" key="1">
    <source>
        <dbReference type="SAM" id="MobiDB-lite"/>
    </source>
</evidence>
<name>R7WRJ0_9NOCA</name>
<feature type="region of interest" description="Disordered" evidence="1">
    <location>
        <begin position="73"/>
        <end position="98"/>
    </location>
</feature>
<reference evidence="2 3" key="1">
    <citation type="journal article" date="2013" name="Genome Announc.">
        <title>Draft Genome Sequence of Rhodococcus rhodnii Strain LMG5362, a Symbiont of Rhodnius prolixus (Hemiptera, Reduviidae, Triatominae), the Principle Vector of Trypanosoma cruzi.</title>
        <authorList>
            <person name="Pachebat J.A."/>
            <person name="van Keulen G."/>
            <person name="Whitten M.M."/>
            <person name="Girdwood S."/>
            <person name="Del Sol R."/>
            <person name="Dyson P.J."/>
            <person name="Facey P.D."/>
        </authorList>
    </citation>
    <scope>NUCLEOTIDE SEQUENCE [LARGE SCALE GENOMIC DNA]</scope>
    <source>
        <strain evidence="2 3">LMG 5362</strain>
    </source>
</reference>
<organism evidence="2 3">
    <name type="scientific">Rhodococcus rhodnii LMG 5362</name>
    <dbReference type="NCBI Taxonomy" id="1273125"/>
    <lineage>
        <taxon>Bacteria</taxon>
        <taxon>Bacillati</taxon>
        <taxon>Actinomycetota</taxon>
        <taxon>Actinomycetes</taxon>
        <taxon>Mycobacteriales</taxon>
        <taxon>Nocardiaceae</taxon>
        <taxon>Rhodococcus</taxon>
    </lineage>
</organism>
<dbReference type="AlphaFoldDB" id="R7WRJ0"/>
<evidence type="ECO:0000313" key="2">
    <source>
        <dbReference type="EMBL" id="EOM77947.1"/>
    </source>
</evidence>
<feature type="compositionally biased region" description="Polar residues" evidence="1">
    <location>
        <begin position="81"/>
        <end position="94"/>
    </location>
</feature>
<comment type="caution">
    <text evidence="2">The sequence shown here is derived from an EMBL/GenBank/DDBJ whole genome shotgun (WGS) entry which is preliminary data.</text>
</comment>
<protein>
    <submittedName>
        <fullName evidence="2">Uncharacterized protein</fullName>
    </submittedName>
</protein>
<gene>
    <name evidence="2" type="ORF">Rrhod_0621</name>
</gene>
<sequence length="115" mass="12305">MPADVAREYADMTWITLTRRLCDKPYCTIVCYAFVTTRGRRPARSGGSRRAALIITAATLALTCGGLVTPQQTAAATGPASNTWSAGRSGSNTDSRGRVLSFLDTGSPMGTRWKM</sequence>
<accession>R7WRJ0</accession>
<keyword evidence="3" id="KW-1185">Reference proteome</keyword>